<accession>A0A5Q0BKI0</accession>
<evidence type="ECO:0000256" key="1">
    <source>
        <dbReference type="SAM" id="SignalP"/>
    </source>
</evidence>
<feature type="chain" id="PRO_5024984404" description="Rap1a immunity protein domain-containing protein" evidence="1">
    <location>
        <begin position="19"/>
        <end position="114"/>
    </location>
</feature>
<name>A0A5Q0BKI0_9GAMM</name>
<feature type="domain" description="Rap1a immunity protein" evidence="2">
    <location>
        <begin position="39"/>
        <end position="112"/>
    </location>
</feature>
<feature type="signal peptide" evidence="1">
    <location>
        <begin position="1"/>
        <end position="18"/>
    </location>
</feature>
<dbReference type="OrthoDB" id="5569681at2"/>
<evidence type="ECO:0000313" key="3">
    <source>
        <dbReference type="EMBL" id="QFY42627.1"/>
    </source>
</evidence>
<proteinExistence type="predicted"/>
<dbReference type="EMBL" id="CP044205">
    <property type="protein sequence ID" value="QFY42627.1"/>
    <property type="molecule type" value="Genomic_DNA"/>
</dbReference>
<gene>
    <name evidence="3" type="ORF">F6R98_08330</name>
</gene>
<evidence type="ECO:0000313" key="4">
    <source>
        <dbReference type="Proteomes" id="UP000325755"/>
    </source>
</evidence>
<dbReference type="RefSeq" id="WP_153248622.1">
    <property type="nucleotide sequence ID" value="NZ_CP044205.1"/>
</dbReference>
<dbReference type="InParanoid" id="A0A5Q0BKI0"/>
<evidence type="ECO:0000259" key="2">
    <source>
        <dbReference type="Pfam" id="PF18602"/>
    </source>
</evidence>
<sequence length="114" mass="12824">MKKTLIIFLLIYTSFSQAAYFMDSAELKELLIDFDAYQENREIRYMAKASQYVGYVTGVVDSLDGSRFCLTKGVSAEHASGIVSKYLRDHPDGLDRHASEIISTVLAASFPCRR</sequence>
<dbReference type="InterPro" id="IPR041238">
    <property type="entry name" value="Rap1a"/>
</dbReference>
<keyword evidence="4" id="KW-1185">Reference proteome</keyword>
<dbReference type="Proteomes" id="UP000325755">
    <property type="component" value="Chromosome"/>
</dbReference>
<dbReference type="Gene3D" id="1.10.890.40">
    <property type="match status" value="1"/>
</dbReference>
<keyword evidence="1" id="KW-0732">Signal</keyword>
<protein>
    <recommendedName>
        <fullName evidence="2">Rap1a immunity protein domain-containing protein</fullName>
    </recommendedName>
</protein>
<dbReference type="KEGG" id="mmob:F6R98_08330"/>
<dbReference type="Pfam" id="PF18602">
    <property type="entry name" value="Rap1a"/>
    <property type="match status" value="1"/>
</dbReference>
<reference evidence="3 4" key="1">
    <citation type="submission" date="2019-09" db="EMBL/GenBank/DDBJ databases">
        <title>Ecophysiology of the spiral-shaped methanotroph Methylospira mobilis as revealed by the complete genome sequence.</title>
        <authorList>
            <person name="Oshkin I.Y."/>
            <person name="Dedysh S.N."/>
            <person name="Miroshnikov K."/>
            <person name="Danilova O.V."/>
            <person name="Hakobyan A."/>
            <person name="Liesack W."/>
        </authorList>
    </citation>
    <scope>NUCLEOTIDE SEQUENCE [LARGE SCALE GENOMIC DNA]</scope>
    <source>
        <strain evidence="3 4">Shm1</strain>
    </source>
</reference>
<organism evidence="3 4">
    <name type="scientific">Candidatus Methylospira mobilis</name>
    <dbReference type="NCBI Taxonomy" id="1808979"/>
    <lineage>
        <taxon>Bacteria</taxon>
        <taxon>Pseudomonadati</taxon>
        <taxon>Pseudomonadota</taxon>
        <taxon>Gammaproteobacteria</taxon>
        <taxon>Methylococcales</taxon>
        <taxon>Methylococcaceae</taxon>
        <taxon>Candidatus Methylospira</taxon>
    </lineage>
</organism>
<dbReference type="AlphaFoldDB" id="A0A5Q0BKI0"/>